<gene>
    <name evidence="2" type="ORF">GCM10011366_19510</name>
</gene>
<reference evidence="2" key="1">
    <citation type="journal article" date="2014" name="Int. J. Syst. Evol. Microbiol.">
        <title>Complete genome sequence of Corynebacterium casei LMG S-19264T (=DSM 44701T), isolated from a smear-ripened cheese.</title>
        <authorList>
            <consortium name="US DOE Joint Genome Institute (JGI-PGF)"/>
            <person name="Walter F."/>
            <person name="Albersmeier A."/>
            <person name="Kalinowski J."/>
            <person name="Ruckert C."/>
        </authorList>
    </citation>
    <scope>NUCLEOTIDE SEQUENCE</scope>
    <source>
        <strain evidence="2">CGMCC 1.12160</strain>
    </source>
</reference>
<feature type="compositionally biased region" description="Pro residues" evidence="1">
    <location>
        <begin position="311"/>
        <end position="323"/>
    </location>
</feature>
<evidence type="ECO:0000313" key="3">
    <source>
        <dbReference type="Proteomes" id="UP000605670"/>
    </source>
</evidence>
<feature type="compositionally biased region" description="Basic and acidic residues" evidence="1">
    <location>
        <begin position="264"/>
        <end position="278"/>
    </location>
</feature>
<dbReference type="AlphaFoldDB" id="A0A917F5E9"/>
<protein>
    <submittedName>
        <fullName evidence="2">Uncharacterized protein</fullName>
    </submittedName>
</protein>
<feature type="compositionally biased region" description="Basic and acidic residues" evidence="1">
    <location>
        <begin position="298"/>
        <end position="310"/>
    </location>
</feature>
<dbReference type="EMBL" id="BMEM01000002">
    <property type="protein sequence ID" value="GGF51743.1"/>
    <property type="molecule type" value="Genomic_DNA"/>
</dbReference>
<reference evidence="2" key="2">
    <citation type="submission" date="2020-09" db="EMBL/GenBank/DDBJ databases">
        <authorList>
            <person name="Sun Q."/>
            <person name="Zhou Y."/>
        </authorList>
    </citation>
    <scope>NUCLEOTIDE SEQUENCE</scope>
    <source>
        <strain evidence="2">CGMCC 1.12160</strain>
    </source>
</reference>
<feature type="compositionally biased region" description="Pro residues" evidence="1">
    <location>
        <begin position="382"/>
        <end position="446"/>
    </location>
</feature>
<dbReference type="Proteomes" id="UP000605670">
    <property type="component" value="Unassembled WGS sequence"/>
</dbReference>
<evidence type="ECO:0000313" key="2">
    <source>
        <dbReference type="EMBL" id="GGF51743.1"/>
    </source>
</evidence>
<proteinExistence type="predicted"/>
<keyword evidence="3" id="KW-1185">Reference proteome</keyword>
<feature type="region of interest" description="Disordered" evidence="1">
    <location>
        <begin position="141"/>
        <end position="161"/>
    </location>
</feature>
<sequence length="446" mass="43613">MSVRRLDHAELERTARVLDDLGARRHPAGGSDDPLLAALADWTTAIDTATSSGVIRPARAGARRLAPVTPLAPATVRRGGRHRVVRRAVGGSLLTAMALAGSSVAAALSGGQVPVLSGLGTVLVDAVPMLDAPVDVGVPVSPPRVDATGGGGPVSAPVDGSAPLAVDLSSLSTPATADAPTADAPTADAPTADAPIAVAPGAARPRAGSAVHRDELAPPRAPGAGQGAALGLPRAPGDGAPPAHGRPLVPPQSWLSPPPGLGDRAGDEVAKGGADRPGRAVGASHGRTGGRAEAVRQSGERGGKGVERPGRPSPVDQPEPPATRPANTPCAAAPGEPPRSGPRDDMAPPAGPPVETGPPCEAGPATDPPAETSPPADAEPPVVVPPSDPAQPAPPTATEPPADPAPPAAEEPAPPADAEPPADPAPPAVPEPPAETEDPPPAVGSP</sequence>
<evidence type="ECO:0000256" key="1">
    <source>
        <dbReference type="SAM" id="MobiDB-lite"/>
    </source>
</evidence>
<comment type="caution">
    <text evidence="2">The sequence shown here is derived from an EMBL/GenBank/DDBJ whole genome shotgun (WGS) entry which is preliminary data.</text>
</comment>
<organism evidence="2 3">
    <name type="scientific">Ornithinimicrobium tianjinense</name>
    <dbReference type="NCBI Taxonomy" id="1195761"/>
    <lineage>
        <taxon>Bacteria</taxon>
        <taxon>Bacillati</taxon>
        <taxon>Actinomycetota</taxon>
        <taxon>Actinomycetes</taxon>
        <taxon>Micrococcales</taxon>
        <taxon>Ornithinimicrobiaceae</taxon>
        <taxon>Ornithinimicrobium</taxon>
    </lineage>
</organism>
<feature type="region of interest" description="Disordered" evidence="1">
    <location>
        <begin position="202"/>
        <end position="446"/>
    </location>
</feature>
<name>A0A917F5E9_9MICO</name>
<feature type="compositionally biased region" description="Low complexity" evidence="1">
    <location>
        <begin position="227"/>
        <end position="247"/>
    </location>
</feature>
<dbReference type="RefSeq" id="WP_188430243.1">
    <property type="nucleotide sequence ID" value="NZ_BAABKH010000001.1"/>
</dbReference>
<accession>A0A917F5E9</accession>